<name>M5DVD8_9GAMM</name>
<dbReference type="HOGENOM" id="CLU_003522_1_0_6"/>
<proteinExistence type="predicted"/>
<evidence type="ECO:0000313" key="3">
    <source>
        <dbReference type="EMBL" id="CCU73504.1"/>
    </source>
</evidence>
<keyword evidence="1" id="KW-0812">Transmembrane</keyword>
<gene>
    <name evidence="3" type="ORF">TOL_3108</name>
</gene>
<dbReference type="PANTHER" id="PTHR38690">
    <property type="entry name" value="PROTEASE-RELATED"/>
    <property type="match status" value="1"/>
</dbReference>
<dbReference type="Proteomes" id="UP000011866">
    <property type="component" value="Chromosome"/>
</dbReference>
<feature type="domain" description="YhdP central" evidence="2">
    <location>
        <begin position="5"/>
        <end position="1288"/>
    </location>
</feature>
<dbReference type="InterPro" id="IPR011836">
    <property type="entry name" value="YhdP"/>
</dbReference>
<dbReference type="Pfam" id="PF13116">
    <property type="entry name" value="YhdP"/>
    <property type="match status" value="1"/>
</dbReference>
<dbReference type="InterPro" id="IPR025263">
    <property type="entry name" value="YhdP_central"/>
</dbReference>
<protein>
    <recommendedName>
        <fullName evidence="2">YhdP central domain-containing protein</fullName>
    </recommendedName>
</protein>
<evidence type="ECO:0000259" key="2">
    <source>
        <dbReference type="Pfam" id="PF13116"/>
    </source>
</evidence>
<dbReference type="PANTHER" id="PTHR38690:SF1">
    <property type="entry name" value="PROTEASE"/>
    <property type="match status" value="1"/>
</dbReference>
<sequence>MNRFRSIWTQIWITIVVAMVALALYTSLGRQLIPLIETFKPDLERVLSEQLKQPVTIRQLRGDWNLLSPVVHVDDLSIGDENDGLVVTSIEAELDLSATAFYRLPVFKRINIDGASAAIRQTDDGAWFIGERWQIVSAATDEQATPDEESKKNNSVSKLVDWLELQQSVILSNWSLQSHSLEHDEQLEIKQLVWRNQGQDHALEGTIAWGREQLADIFVSAALEGPLWPWGEQHGEVYLRVDNQEWTRWIPNELPQNLHVSRFEGGAEGWLSIRDGDLNAIYVAAKIPALHVETGAKPLNLNNGSVLASGIRTGSDWHVRVLPEFDEPLPFSQLRVSSVSLAQQKGFQIAIPDIDIRKTGDFILRHDLLPERFSQYVDNIAPEGKASDVRVAVLPSLVGGEPWKVDIRANLAGLSTQPFHGIPSFDNAEGKLHLQPNAGVVAISDPTLTMHLPDIYQSPWDLTDVSANFYWKIEPEFFRLKLDKLRANLEGTPVHGDLAMRIPRRDTDVEYNIALMLGVAKAPQELQTALVPDILDPAINEFLDNGLDGGTLQDVGFVLNGHVGSDVPHNSLTTQLYLAADDVKVTYLDEWPAIEHVSGRVLLDAPNVDIWIDQGQTLGGDLLANSSRVRIRDTKEGTQLNVVGQIAGDAGEGMRYFTETPIQTLVDHAFDQWQANGQIESSLRLQMLLGKPDSSPSVQLDSQLTNARLRLGELDLELAPVNGTIHFSTEEGLSSKGLTAGLLGGSFAATMKSTVVDGGFDIHLDGSGKATWQDFKQWMPVFMLDPISGELNYQASLDVRPASRGGVQLDVESDLVGTLVDLPFPAGKLTDTPRSLIAQIKPSDITSITLNYDDFLRAELGLGKDGVDRGHVTLDGTEPVMPDNSGIIISGTIDETLDAEPWFDVWNHMMALLDAEPAPKKGPNGRTVEAAPNPVESIDITLSGLNAWDIPMGITRIAGRQDANDWTLQVDSDVTRGTVVIHPGDAPIVMLLDYIHMPEEEAVVVAEGDDIPETVDPLQDLDPAVLPALDMTLQELYVGTRNYGRWQITSRPSKQGLTVNILDSDMKGLNVSGKMDWNYTDGIHDTRLYDMTIKGSDIGKVQRAFRQSAAIEGKDLQSTLALNWQGSPLGFDTETLQGDVSVRIKDGSLQAEGTGALRAFGALNFNSIARRLRLDFSDIYQSGLAFDTLKGKAKIEAGLLTLSEPLSVEGPGGKFLTSGATNLNTGELDMKLAVTFPVTSTLPLVAVLAGFAPPIAASVYVTEKLIGDELERFTSASYDIKGTWQQPTMEINQAFDNQVDGKKKRGIKSRIFSVFNIFNIFGSDDE</sequence>
<keyword evidence="1" id="KW-0472">Membrane</keyword>
<dbReference type="EMBL" id="HF680312">
    <property type="protein sequence ID" value="CCU73504.1"/>
    <property type="molecule type" value="Genomic_DNA"/>
</dbReference>
<evidence type="ECO:0000256" key="1">
    <source>
        <dbReference type="SAM" id="Phobius"/>
    </source>
</evidence>
<dbReference type="RefSeq" id="WP_015488214.1">
    <property type="nucleotide sequence ID" value="NC_020888.1"/>
</dbReference>
<dbReference type="PATRIC" id="fig|1298593.3.peg.3007"/>
<keyword evidence="4" id="KW-1185">Reference proteome</keyword>
<dbReference type="eggNOG" id="COG3164">
    <property type="taxonomic scope" value="Bacteria"/>
</dbReference>
<accession>M5DVD8</accession>
<evidence type="ECO:0000313" key="4">
    <source>
        <dbReference type="Proteomes" id="UP000011866"/>
    </source>
</evidence>
<dbReference type="KEGG" id="tol:TOL_3108"/>
<keyword evidence="1" id="KW-1133">Transmembrane helix</keyword>
<dbReference type="NCBIfam" id="TIGR02099">
    <property type="entry name" value="YhdP family protein"/>
    <property type="match status" value="1"/>
</dbReference>
<organism evidence="3 4">
    <name type="scientific">Thalassolituus oleivorans MIL-1</name>
    <dbReference type="NCBI Taxonomy" id="1298593"/>
    <lineage>
        <taxon>Bacteria</taxon>
        <taxon>Pseudomonadati</taxon>
        <taxon>Pseudomonadota</taxon>
        <taxon>Gammaproteobacteria</taxon>
        <taxon>Oceanospirillales</taxon>
        <taxon>Oceanospirillaceae</taxon>
        <taxon>Thalassolituus</taxon>
    </lineage>
</organism>
<dbReference type="GeneID" id="79177842"/>
<reference evidence="3 4" key="1">
    <citation type="journal article" date="2013" name="Genome Announc.">
        <title>Genome Sequence of Thalassolituus oleivorans MIL-1 (DSM 14913T).</title>
        <authorList>
            <person name="Golyshin P.N."/>
            <person name="Werner J."/>
            <person name="Chernikova T.N."/>
            <person name="Tran H."/>
            <person name="Ferrer M."/>
            <person name="Yakimov M.M."/>
            <person name="Teeling H."/>
            <person name="Golyshina O.V."/>
        </authorList>
    </citation>
    <scope>NUCLEOTIDE SEQUENCE [LARGE SCALE GENOMIC DNA]</scope>
    <source>
        <strain evidence="3 4">MIL-1</strain>
    </source>
</reference>
<dbReference type="STRING" id="187493.CN03_02655"/>
<feature type="transmembrane region" description="Helical" evidence="1">
    <location>
        <begin position="7"/>
        <end position="28"/>
    </location>
</feature>